<organism evidence="2 3">
    <name type="scientific">Candidatus Methylopumilus universalis</name>
    <dbReference type="NCBI Taxonomy" id="2588536"/>
    <lineage>
        <taxon>Bacteria</taxon>
        <taxon>Pseudomonadati</taxon>
        <taxon>Pseudomonadota</taxon>
        <taxon>Betaproteobacteria</taxon>
        <taxon>Nitrosomonadales</taxon>
        <taxon>Methylophilaceae</taxon>
        <taxon>Candidatus Methylopumilus</taxon>
    </lineage>
</organism>
<dbReference type="SFLD" id="SFLDG00358">
    <property type="entry name" value="Main_(cytGST)"/>
    <property type="match status" value="1"/>
</dbReference>
<reference evidence="2 3" key="1">
    <citation type="journal article" date="2019" name="ISME J.">
        <title>Evolution in action: habitat transition from sediment to the pelagial leads to genome streamlining in Methylophilaceae.</title>
        <authorList>
            <person name="Salcher M."/>
            <person name="Schaefle D."/>
            <person name="Kaspar M."/>
            <person name="Neuenschwander S.M."/>
            <person name="Ghai R."/>
        </authorList>
    </citation>
    <scope>NUCLEOTIDE SEQUENCE [LARGE SCALE GENOMIC DNA]</scope>
    <source>
        <strain evidence="2 3">MMS-RVI-51</strain>
    </source>
</reference>
<dbReference type="InterPro" id="IPR036282">
    <property type="entry name" value="Glutathione-S-Trfase_C_sf"/>
</dbReference>
<accession>A0AAX1F1A1</accession>
<dbReference type="GO" id="GO:0005737">
    <property type="term" value="C:cytoplasm"/>
    <property type="evidence" value="ECO:0007669"/>
    <property type="project" value="TreeGrafter"/>
</dbReference>
<dbReference type="Proteomes" id="UP000314901">
    <property type="component" value="Chromosome"/>
</dbReference>
<evidence type="ECO:0000313" key="3">
    <source>
        <dbReference type="Proteomes" id="UP000314901"/>
    </source>
</evidence>
<protein>
    <submittedName>
        <fullName evidence="2">Glutathione S-transferase</fullName>
    </submittedName>
</protein>
<dbReference type="PROSITE" id="PS50404">
    <property type="entry name" value="GST_NTER"/>
    <property type="match status" value="1"/>
</dbReference>
<gene>
    <name evidence="2" type="ORF">FIT94_05265</name>
</gene>
<evidence type="ECO:0000259" key="1">
    <source>
        <dbReference type="PROSITE" id="PS50404"/>
    </source>
</evidence>
<dbReference type="InterPro" id="IPR036249">
    <property type="entry name" value="Thioredoxin-like_sf"/>
</dbReference>
<feature type="domain" description="GST N-terminal" evidence="1">
    <location>
        <begin position="2"/>
        <end position="81"/>
    </location>
</feature>
<dbReference type="AlphaFoldDB" id="A0AAX1F1A1"/>
<dbReference type="InterPro" id="IPR050983">
    <property type="entry name" value="GST_Omega/HSP26"/>
</dbReference>
<dbReference type="Gene3D" id="3.40.30.10">
    <property type="entry name" value="Glutaredoxin"/>
    <property type="match status" value="1"/>
</dbReference>
<dbReference type="KEGG" id="muv:FIT94_05265"/>
<proteinExistence type="predicted"/>
<dbReference type="InterPro" id="IPR004045">
    <property type="entry name" value="Glutathione_S-Trfase_N"/>
</dbReference>
<dbReference type="CDD" id="cd03196">
    <property type="entry name" value="GST_C_5"/>
    <property type="match status" value="1"/>
</dbReference>
<dbReference type="PANTHER" id="PTHR43968">
    <property type="match status" value="1"/>
</dbReference>
<dbReference type="InterPro" id="IPR040079">
    <property type="entry name" value="Glutathione_S-Trfase"/>
</dbReference>
<evidence type="ECO:0000313" key="2">
    <source>
        <dbReference type="EMBL" id="QDC41772.1"/>
    </source>
</evidence>
<sequence>MIKPRLYTYRRCPYAIRSRLALYQAKIAYEPIEISLKHKSTEFLALSPKGTVPVLVDIDGAVIEESLEIMLWALSQNDPECWLLNDENASRKLIDENDFNFKKNLDRYKYADRFPEHSKEYYRSECEIFLNLLNDKLQSNNYLMVERISLADAAIFPFVRQFSLVDEDWFLNSKYQELKKWLYNLINTQMFQEVMRKH</sequence>
<dbReference type="SUPFAM" id="SSF52833">
    <property type="entry name" value="Thioredoxin-like"/>
    <property type="match status" value="1"/>
</dbReference>
<name>A0AAX1F1A1_9PROT</name>
<dbReference type="Pfam" id="PF13417">
    <property type="entry name" value="GST_N_3"/>
    <property type="match status" value="1"/>
</dbReference>
<dbReference type="SUPFAM" id="SSF47616">
    <property type="entry name" value="GST C-terminal domain-like"/>
    <property type="match status" value="1"/>
</dbReference>
<dbReference type="PANTHER" id="PTHR43968:SF6">
    <property type="entry name" value="GLUTATHIONE S-TRANSFERASE OMEGA"/>
    <property type="match status" value="1"/>
</dbReference>
<dbReference type="Pfam" id="PF13410">
    <property type="entry name" value="GST_C_2"/>
    <property type="match status" value="1"/>
</dbReference>
<dbReference type="SFLD" id="SFLDS00019">
    <property type="entry name" value="Glutathione_Transferase_(cytos"/>
    <property type="match status" value="1"/>
</dbReference>
<dbReference type="EMBL" id="CP040953">
    <property type="protein sequence ID" value="QDC41772.1"/>
    <property type="molecule type" value="Genomic_DNA"/>
</dbReference>
<dbReference type="Gene3D" id="1.20.1050.10">
    <property type="match status" value="1"/>
</dbReference>